<evidence type="ECO:0000256" key="4">
    <source>
        <dbReference type="ARBA" id="ARBA00023040"/>
    </source>
</evidence>
<evidence type="ECO:0000256" key="2">
    <source>
        <dbReference type="ARBA" id="ARBA00022692"/>
    </source>
</evidence>
<dbReference type="GO" id="GO:0004930">
    <property type="term" value="F:G protein-coupled receptor activity"/>
    <property type="evidence" value="ECO:0007669"/>
    <property type="project" value="UniProtKB-KW"/>
</dbReference>
<feature type="domain" description="G-protein coupled receptors family 1 profile" evidence="9">
    <location>
        <begin position="1"/>
        <end position="143"/>
    </location>
</feature>
<evidence type="ECO:0000256" key="1">
    <source>
        <dbReference type="ARBA" id="ARBA00004141"/>
    </source>
</evidence>
<sequence length="143" mass="15707">MLTIVTILCSPALLGSPMYFFLAVLSFLDAYFSSLIASKTIADSLCERKTISFEGCMLQIFAEHFLAGAEMIVLTAMAYDRYVAICKPLHYSSIMNRSPCGIQVGVVWTGGFLHYIIQILLLSSCPFVAPTLFIPSCVTCTHC</sequence>
<evidence type="ECO:0000256" key="5">
    <source>
        <dbReference type="ARBA" id="ARBA00023136"/>
    </source>
</evidence>
<dbReference type="InterPro" id="IPR000276">
    <property type="entry name" value="GPCR_Rhodpsn"/>
</dbReference>
<keyword evidence="11" id="KW-1185">Reference proteome</keyword>
<dbReference type="PROSITE" id="PS50262">
    <property type="entry name" value="G_PROTEIN_RECEP_F1_2"/>
    <property type="match status" value="1"/>
</dbReference>
<dbReference type="InterPro" id="IPR050427">
    <property type="entry name" value="Olfactory_Receptors"/>
</dbReference>
<gene>
    <name evidence="10" type="ORF">SUZIE_111400</name>
</gene>
<dbReference type="PROSITE" id="PS00237">
    <property type="entry name" value="G_PROTEIN_RECEP_F1_1"/>
    <property type="match status" value="1"/>
</dbReference>
<keyword evidence="7" id="KW-0807">Transducer</keyword>
<evidence type="ECO:0000313" key="11">
    <source>
        <dbReference type="Proteomes" id="UP001166674"/>
    </source>
</evidence>
<dbReference type="InterPro" id="IPR017452">
    <property type="entry name" value="GPCR_Rhodpsn_7TM"/>
</dbReference>
<evidence type="ECO:0000256" key="7">
    <source>
        <dbReference type="ARBA" id="ARBA00023224"/>
    </source>
</evidence>
<evidence type="ECO:0000259" key="9">
    <source>
        <dbReference type="PROSITE" id="PS50262"/>
    </source>
</evidence>
<dbReference type="Gene3D" id="1.20.1070.10">
    <property type="entry name" value="Rhodopsin 7-helix transmembrane proteins"/>
    <property type="match status" value="1"/>
</dbReference>
<reference evidence="10" key="1">
    <citation type="submission" date="2020-03" db="EMBL/GenBank/DDBJ databases">
        <title>Studies in the Genomics of Life Span.</title>
        <authorList>
            <person name="Glass D."/>
        </authorList>
    </citation>
    <scope>NUCLEOTIDE SEQUENCE</scope>
    <source>
        <strain evidence="10">SUZIE</strain>
        <tissue evidence="10">Muscle</tissue>
    </source>
</reference>
<comment type="subcellular location">
    <subcellularLocation>
        <location evidence="1">Membrane</location>
        <topology evidence="1">Multi-pass membrane protein</topology>
    </subcellularLocation>
</comment>
<keyword evidence="5 8" id="KW-0472">Membrane</keyword>
<dbReference type="EMBL" id="JAATJV010161678">
    <property type="protein sequence ID" value="MBZ3871130.1"/>
    <property type="molecule type" value="Genomic_DNA"/>
</dbReference>
<dbReference type="Pfam" id="PF00001">
    <property type="entry name" value="7tm_1"/>
    <property type="match status" value="1"/>
</dbReference>
<keyword evidence="3 8" id="KW-1133">Transmembrane helix</keyword>
<evidence type="ECO:0000313" key="10">
    <source>
        <dbReference type="EMBL" id="MBZ3871130.1"/>
    </source>
</evidence>
<protein>
    <submittedName>
        <fullName evidence="10">Olfactory receptor 4C15</fullName>
    </submittedName>
</protein>
<evidence type="ECO:0000256" key="8">
    <source>
        <dbReference type="SAM" id="Phobius"/>
    </source>
</evidence>
<accession>A0AA41MFP1</accession>
<organism evidence="10 11">
    <name type="scientific">Sciurus carolinensis</name>
    <name type="common">Eastern gray squirrel</name>
    <dbReference type="NCBI Taxonomy" id="30640"/>
    <lineage>
        <taxon>Eukaryota</taxon>
        <taxon>Metazoa</taxon>
        <taxon>Chordata</taxon>
        <taxon>Craniata</taxon>
        <taxon>Vertebrata</taxon>
        <taxon>Euteleostomi</taxon>
        <taxon>Mammalia</taxon>
        <taxon>Eutheria</taxon>
        <taxon>Euarchontoglires</taxon>
        <taxon>Glires</taxon>
        <taxon>Rodentia</taxon>
        <taxon>Sciuromorpha</taxon>
        <taxon>Sciuridae</taxon>
        <taxon>Sciurinae</taxon>
        <taxon>Sciurini</taxon>
        <taxon>Sciurus</taxon>
    </lineage>
</organism>
<dbReference type="Proteomes" id="UP001166674">
    <property type="component" value="Unassembled WGS sequence"/>
</dbReference>
<dbReference type="GO" id="GO:0016020">
    <property type="term" value="C:membrane"/>
    <property type="evidence" value="ECO:0007669"/>
    <property type="project" value="UniProtKB-SubCell"/>
</dbReference>
<feature type="transmembrane region" description="Helical" evidence="8">
    <location>
        <begin position="12"/>
        <end position="32"/>
    </location>
</feature>
<keyword evidence="4" id="KW-0297">G-protein coupled receptor</keyword>
<evidence type="ECO:0000256" key="3">
    <source>
        <dbReference type="ARBA" id="ARBA00022989"/>
    </source>
</evidence>
<keyword evidence="6 10" id="KW-0675">Receptor</keyword>
<evidence type="ECO:0000256" key="6">
    <source>
        <dbReference type="ARBA" id="ARBA00023170"/>
    </source>
</evidence>
<proteinExistence type="predicted"/>
<dbReference type="SUPFAM" id="SSF81321">
    <property type="entry name" value="Family A G protein-coupled receptor-like"/>
    <property type="match status" value="1"/>
</dbReference>
<keyword evidence="2 8" id="KW-0812">Transmembrane</keyword>
<dbReference type="PANTHER" id="PTHR48002">
    <property type="entry name" value="OLFACTORY RECEPTOR"/>
    <property type="match status" value="1"/>
</dbReference>
<dbReference type="AlphaFoldDB" id="A0AA41MFP1"/>
<comment type="caution">
    <text evidence="10">The sequence shown here is derived from an EMBL/GenBank/DDBJ whole genome shotgun (WGS) entry which is preliminary data.</text>
</comment>
<name>A0AA41MFP1_SCICA</name>